<sequence length="263" mass="29642">MPPFFDQVEGFENVSPALQWAIFVVAVLIVIVAICSVAVSIYLSIRYFFYNRKQNSAGLTGAEVARRILDQNGLEKIKVSTWGSMIFGNSYSHYFHKVRIRRLTQKKTSITSMAIGAQKSALAILDKEDDPDMKRRIVLTPLIYLGPLALIPIALIGIVVDILFFNFTGVVSFVSVSVGLLLYVVSFLLSIMVLKTEIKAQARCLEILKAQDMANDEEIEMMKKLFKLYNIQYVNDIIMQVLEMIMRILQLMANSQRGTSAND</sequence>
<dbReference type="EMBL" id="CP031517">
    <property type="protein sequence ID" value="QOS39240.1"/>
    <property type="molecule type" value="Genomic_DNA"/>
</dbReference>
<dbReference type="PANTHER" id="PTHR36434:SF1">
    <property type="entry name" value="MEMBRANE PROTEASE YUGP-RELATED"/>
    <property type="match status" value="1"/>
</dbReference>
<proteinExistence type="predicted"/>
<organism evidence="2 3">
    <name type="scientific">Treponema rectale</name>
    <dbReference type="NCBI Taxonomy" id="744512"/>
    <lineage>
        <taxon>Bacteria</taxon>
        <taxon>Pseudomonadati</taxon>
        <taxon>Spirochaetota</taxon>
        <taxon>Spirochaetia</taxon>
        <taxon>Spirochaetales</taxon>
        <taxon>Treponemataceae</taxon>
        <taxon>Treponema</taxon>
    </lineage>
</organism>
<feature type="transmembrane region" description="Helical" evidence="1">
    <location>
        <begin position="142"/>
        <end position="164"/>
    </location>
</feature>
<keyword evidence="1" id="KW-0472">Membrane</keyword>
<dbReference type="PANTHER" id="PTHR36434">
    <property type="entry name" value="MEMBRANE PROTEASE YUGP-RELATED"/>
    <property type="match status" value="1"/>
</dbReference>
<reference evidence="2 3" key="1">
    <citation type="submission" date="2018-08" db="EMBL/GenBank/DDBJ databases">
        <title>The first complete genome of Treponema rectale (CHPAT), a commensal spirochete of the bovine rectum.</title>
        <authorList>
            <person name="Staton G.J."/>
            <person name="Clegg S.R."/>
            <person name="Carter S.D."/>
            <person name="Radford A.D."/>
            <person name="Darby A."/>
            <person name="Hall N."/>
            <person name="Birtles R.J."/>
            <person name="Evans N.J."/>
        </authorList>
    </citation>
    <scope>NUCLEOTIDE SEQUENCE [LARGE SCALE GENOMIC DNA]</scope>
    <source>
        <strain evidence="2 3">CHPA</strain>
    </source>
</reference>
<keyword evidence="1" id="KW-0812">Transmembrane</keyword>
<feature type="transmembrane region" description="Helical" evidence="1">
    <location>
        <begin position="20"/>
        <end position="45"/>
    </location>
</feature>
<evidence type="ECO:0008006" key="4">
    <source>
        <dbReference type="Google" id="ProtNLM"/>
    </source>
</evidence>
<dbReference type="AlphaFoldDB" id="A0A7M1XJA3"/>
<evidence type="ECO:0000313" key="3">
    <source>
        <dbReference type="Proteomes" id="UP000593591"/>
    </source>
</evidence>
<feature type="transmembrane region" description="Helical" evidence="1">
    <location>
        <begin position="170"/>
        <end position="194"/>
    </location>
</feature>
<keyword evidence="1" id="KW-1133">Transmembrane helix</keyword>
<protein>
    <recommendedName>
        <fullName evidence="4">Neutral zinc metallopeptidase</fullName>
    </recommendedName>
</protein>
<dbReference type="KEGG" id="trc:DYE49_01730"/>
<evidence type="ECO:0000256" key="1">
    <source>
        <dbReference type="SAM" id="Phobius"/>
    </source>
</evidence>
<name>A0A7M1XJA3_9SPIR</name>
<dbReference type="Pfam" id="PF04298">
    <property type="entry name" value="Zn_peptidase_2"/>
    <property type="match status" value="1"/>
</dbReference>
<evidence type="ECO:0000313" key="2">
    <source>
        <dbReference type="EMBL" id="QOS39240.1"/>
    </source>
</evidence>
<accession>A0A7M1XJA3</accession>
<dbReference type="InterPro" id="IPR007395">
    <property type="entry name" value="Zn_peptidase_2"/>
</dbReference>
<dbReference type="Proteomes" id="UP000593591">
    <property type="component" value="Chromosome"/>
</dbReference>
<gene>
    <name evidence="2" type="ORF">DYE49_01730</name>
</gene>